<evidence type="ECO:0000313" key="3">
    <source>
        <dbReference type="Proteomes" id="UP000799291"/>
    </source>
</evidence>
<keyword evidence="3" id="KW-1185">Reference proteome</keyword>
<feature type="domain" description="Heterokaryon incompatibility" evidence="1">
    <location>
        <begin position="31"/>
        <end position="162"/>
    </location>
</feature>
<dbReference type="PANTHER" id="PTHR24148">
    <property type="entry name" value="ANKYRIN REPEAT DOMAIN-CONTAINING PROTEIN 39 HOMOLOG-RELATED"/>
    <property type="match status" value="1"/>
</dbReference>
<dbReference type="OrthoDB" id="2157530at2759"/>
<evidence type="ECO:0000313" key="2">
    <source>
        <dbReference type="EMBL" id="KAF2685947.1"/>
    </source>
</evidence>
<name>A0A6G1J5Y8_9PLEO</name>
<dbReference type="InterPro" id="IPR010730">
    <property type="entry name" value="HET"/>
</dbReference>
<organism evidence="2 3">
    <name type="scientific">Lentithecium fluviatile CBS 122367</name>
    <dbReference type="NCBI Taxonomy" id="1168545"/>
    <lineage>
        <taxon>Eukaryota</taxon>
        <taxon>Fungi</taxon>
        <taxon>Dikarya</taxon>
        <taxon>Ascomycota</taxon>
        <taxon>Pezizomycotina</taxon>
        <taxon>Dothideomycetes</taxon>
        <taxon>Pleosporomycetidae</taxon>
        <taxon>Pleosporales</taxon>
        <taxon>Massarineae</taxon>
        <taxon>Lentitheciaceae</taxon>
        <taxon>Lentithecium</taxon>
    </lineage>
</organism>
<dbReference type="InterPro" id="IPR052895">
    <property type="entry name" value="HetReg/Transcr_Mod"/>
</dbReference>
<dbReference type="EMBL" id="MU005578">
    <property type="protein sequence ID" value="KAF2685947.1"/>
    <property type="molecule type" value="Genomic_DNA"/>
</dbReference>
<feature type="non-terminal residue" evidence="2">
    <location>
        <position position="169"/>
    </location>
</feature>
<gene>
    <name evidence="2" type="ORF">K458DRAFT_252238</name>
</gene>
<dbReference type="AlphaFoldDB" id="A0A6G1J5Y8"/>
<reference evidence="2" key="1">
    <citation type="journal article" date="2020" name="Stud. Mycol.">
        <title>101 Dothideomycetes genomes: a test case for predicting lifestyles and emergence of pathogens.</title>
        <authorList>
            <person name="Haridas S."/>
            <person name="Albert R."/>
            <person name="Binder M."/>
            <person name="Bloem J."/>
            <person name="Labutti K."/>
            <person name="Salamov A."/>
            <person name="Andreopoulos B."/>
            <person name="Baker S."/>
            <person name="Barry K."/>
            <person name="Bills G."/>
            <person name="Bluhm B."/>
            <person name="Cannon C."/>
            <person name="Castanera R."/>
            <person name="Culley D."/>
            <person name="Daum C."/>
            <person name="Ezra D."/>
            <person name="Gonzalez J."/>
            <person name="Henrissat B."/>
            <person name="Kuo A."/>
            <person name="Liang C."/>
            <person name="Lipzen A."/>
            <person name="Lutzoni F."/>
            <person name="Magnuson J."/>
            <person name="Mondo S."/>
            <person name="Nolan M."/>
            <person name="Ohm R."/>
            <person name="Pangilinan J."/>
            <person name="Park H.-J."/>
            <person name="Ramirez L."/>
            <person name="Alfaro M."/>
            <person name="Sun H."/>
            <person name="Tritt A."/>
            <person name="Yoshinaga Y."/>
            <person name="Zwiers L.-H."/>
            <person name="Turgeon B."/>
            <person name="Goodwin S."/>
            <person name="Spatafora J."/>
            <person name="Crous P."/>
            <person name="Grigoriev I."/>
        </authorList>
    </citation>
    <scope>NUCLEOTIDE SEQUENCE</scope>
    <source>
        <strain evidence="2">CBS 122367</strain>
    </source>
</reference>
<accession>A0A6G1J5Y8</accession>
<evidence type="ECO:0000259" key="1">
    <source>
        <dbReference type="Pfam" id="PF06985"/>
    </source>
</evidence>
<dbReference type="PANTHER" id="PTHR24148:SF81">
    <property type="entry name" value="HETEROKARYON INCOMPATIBILITY DOMAIN-CONTAINING PROTEIN"/>
    <property type="match status" value="1"/>
</dbReference>
<dbReference type="Pfam" id="PF06985">
    <property type="entry name" value="HET"/>
    <property type="match status" value="1"/>
</dbReference>
<protein>
    <submittedName>
        <fullName evidence="2">HET-domain-containing protein</fullName>
    </submittedName>
</protein>
<proteinExistence type="predicted"/>
<feature type="non-terminal residue" evidence="2">
    <location>
        <position position="1"/>
    </location>
</feature>
<dbReference type="Proteomes" id="UP000799291">
    <property type="component" value="Unassembled WGS sequence"/>
</dbReference>
<sequence length="169" mass="19374">IRILILHPGLKDEPLKCSLKLERLGSMDTEYEALSYVWGSEVASDTIQLGSGPFYVTRNLLDALLELRQENEQKVLWVDALCINQCNMEERNGQVSVMHKIYESAKDVIAWLGAATADELRVLWPLARTEDNSPYFRGAEVSEELKSLVDREYWKRAWIVQEIAFARSV</sequence>